<feature type="transmembrane region" description="Helical" evidence="6">
    <location>
        <begin position="115"/>
        <end position="139"/>
    </location>
</feature>
<dbReference type="CDD" id="cd06581">
    <property type="entry name" value="TM_PBP1_LivM_like"/>
    <property type="match status" value="1"/>
</dbReference>
<dbReference type="PANTHER" id="PTHR30482">
    <property type="entry name" value="HIGH-AFFINITY BRANCHED-CHAIN AMINO ACID TRANSPORT SYSTEM PERMEASE"/>
    <property type="match status" value="1"/>
</dbReference>
<evidence type="ECO:0000313" key="7">
    <source>
        <dbReference type="EMBL" id="RDV05796.1"/>
    </source>
</evidence>
<keyword evidence="5 6" id="KW-0472">Membrane</keyword>
<gene>
    <name evidence="7" type="ORF">DXH78_08980</name>
</gene>
<dbReference type="EMBL" id="QRGO01000001">
    <property type="protein sequence ID" value="RDV05796.1"/>
    <property type="molecule type" value="Genomic_DNA"/>
</dbReference>
<name>A0A371BDW1_9BRAD</name>
<evidence type="ECO:0000256" key="1">
    <source>
        <dbReference type="ARBA" id="ARBA00004651"/>
    </source>
</evidence>
<keyword evidence="8" id="KW-1185">Reference proteome</keyword>
<dbReference type="AlphaFoldDB" id="A0A371BDW1"/>
<dbReference type="GO" id="GO:0015658">
    <property type="term" value="F:branched-chain amino acid transmembrane transporter activity"/>
    <property type="evidence" value="ECO:0007669"/>
    <property type="project" value="InterPro"/>
</dbReference>
<organism evidence="7 8">
    <name type="scientific">Undibacter mobilis</name>
    <dbReference type="NCBI Taxonomy" id="2292256"/>
    <lineage>
        <taxon>Bacteria</taxon>
        <taxon>Pseudomonadati</taxon>
        <taxon>Pseudomonadota</taxon>
        <taxon>Alphaproteobacteria</taxon>
        <taxon>Hyphomicrobiales</taxon>
        <taxon>Nitrobacteraceae</taxon>
        <taxon>Undibacter</taxon>
    </lineage>
</organism>
<keyword evidence="2" id="KW-1003">Cell membrane</keyword>
<evidence type="ECO:0000256" key="2">
    <source>
        <dbReference type="ARBA" id="ARBA00022475"/>
    </source>
</evidence>
<keyword evidence="3 6" id="KW-0812">Transmembrane</keyword>
<accession>A0A371BDW1</accession>
<feature type="transmembrane region" description="Helical" evidence="6">
    <location>
        <begin position="249"/>
        <end position="271"/>
    </location>
</feature>
<feature type="transmembrane region" description="Helical" evidence="6">
    <location>
        <begin position="277"/>
        <end position="299"/>
    </location>
</feature>
<feature type="transmembrane region" description="Helical" evidence="6">
    <location>
        <begin position="160"/>
        <end position="181"/>
    </location>
</feature>
<comment type="subcellular location">
    <subcellularLocation>
        <location evidence="1">Cell membrane</location>
        <topology evidence="1">Multi-pass membrane protein</topology>
    </subcellularLocation>
</comment>
<evidence type="ECO:0000256" key="6">
    <source>
        <dbReference type="SAM" id="Phobius"/>
    </source>
</evidence>
<reference evidence="8" key="1">
    <citation type="submission" date="2018-08" db="EMBL/GenBank/DDBJ databases">
        <authorList>
            <person name="Kim S.-J."/>
            <person name="Jung G.-Y."/>
        </authorList>
    </citation>
    <scope>NUCLEOTIDE SEQUENCE [LARGE SCALE GENOMIC DNA]</scope>
    <source>
        <strain evidence="8">GY_H</strain>
    </source>
</reference>
<proteinExistence type="predicted"/>
<feature type="transmembrane region" description="Helical" evidence="6">
    <location>
        <begin position="53"/>
        <end position="78"/>
    </location>
</feature>
<dbReference type="InterPro" id="IPR001851">
    <property type="entry name" value="ABC_transp_permease"/>
</dbReference>
<evidence type="ECO:0000256" key="5">
    <source>
        <dbReference type="ARBA" id="ARBA00023136"/>
    </source>
</evidence>
<sequence>MQTAATMPRRLNLEIVGIVLVAVFFLLTPIYVYPVFLMKAMCYAILGMSVNLLLGYAGMLSFGHAAFFAISAYIFGYVAKEFHFGVLPSLFIGVAAGTTLGVVFAAIAVRRIEFYFAMTTLALAQLVYFFCVQAPFTGGDDGLQGIPRGEIFGFSLRDNTNLYVFVLAIFMLCLLFTYRVVNSPFGEILMAIRENSDRVRSLGENPMSYKFIAFVLSAFLASIGGALKALVFQIAALPDAHWLMSGDGVLMALVGGIGTLIGPIVGALFIVAAQDGLAQIGISVVVLQGVLFIATVLMFRKGIIGELARFKKWFE</sequence>
<protein>
    <submittedName>
        <fullName evidence="7">Branched-chain amino acid ABC transporter permease</fullName>
    </submittedName>
</protein>
<feature type="transmembrane region" description="Helical" evidence="6">
    <location>
        <begin position="12"/>
        <end position="33"/>
    </location>
</feature>
<dbReference type="PANTHER" id="PTHR30482:SF17">
    <property type="entry name" value="ABC TRANSPORTER ATP-BINDING PROTEIN"/>
    <property type="match status" value="1"/>
</dbReference>
<dbReference type="OrthoDB" id="9804361at2"/>
<feature type="transmembrane region" description="Helical" evidence="6">
    <location>
        <begin position="90"/>
        <end position="109"/>
    </location>
</feature>
<evidence type="ECO:0000256" key="3">
    <source>
        <dbReference type="ARBA" id="ARBA00022692"/>
    </source>
</evidence>
<dbReference type="Proteomes" id="UP000263993">
    <property type="component" value="Unassembled WGS sequence"/>
</dbReference>
<evidence type="ECO:0000313" key="8">
    <source>
        <dbReference type="Proteomes" id="UP000263993"/>
    </source>
</evidence>
<dbReference type="GO" id="GO:0005886">
    <property type="term" value="C:plasma membrane"/>
    <property type="evidence" value="ECO:0007669"/>
    <property type="project" value="UniProtKB-SubCell"/>
</dbReference>
<feature type="transmembrane region" description="Helical" evidence="6">
    <location>
        <begin position="211"/>
        <end position="237"/>
    </location>
</feature>
<comment type="caution">
    <text evidence="7">The sequence shown here is derived from an EMBL/GenBank/DDBJ whole genome shotgun (WGS) entry which is preliminary data.</text>
</comment>
<keyword evidence="4 6" id="KW-1133">Transmembrane helix</keyword>
<evidence type="ECO:0000256" key="4">
    <source>
        <dbReference type="ARBA" id="ARBA00022989"/>
    </source>
</evidence>
<dbReference type="Pfam" id="PF02653">
    <property type="entry name" value="BPD_transp_2"/>
    <property type="match status" value="1"/>
</dbReference>
<dbReference type="InterPro" id="IPR043428">
    <property type="entry name" value="LivM-like"/>
</dbReference>